<dbReference type="InterPro" id="IPR023174">
    <property type="entry name" value="PDEase_CS"/>
</dbReference>
<dbReference type="GeneTree" id="ENSGT00940000157817"/>
<evidence type="ECO:0000313" key="17">
    <source>
        <dbReference type="Proteomes" id="UP000265020"/>
    </source>
</evidence>
<dbReference type="Gene3D" id="3.30.450.20">
    <property type="entry name" value="PAS domain"/>
    <property type="match status" value="1"/>
</dbReference>
<dbReference type="SUPFAM" id="SSF109604">
    <property type="entry name" value="HD-domain/PDEase-like"/>
    <property type="match status" value="1"/>
</dbReference>
<feature type="compositionally biased region" description="Basic and acidic residues" evidence="13">
    <location>
        <begin position="371"/>
        <end position="388"/>
    </location>
</feature>
<dbReference type="InterPro" id="IPR003607">
    <property type="entry name" value="HD/PDEase_dom"/>
</dbReference>
<dbReference type="Pfam" id="PF23198">
    <property type="entry name" value="PDE8A_N"/>
    <property type="match status" value="1"/>
</dbReference>
<dbReference type="InterPro" id="IPR036971">
    <property type="entry name" value="PDEase_catalytic_dom_sf"/>
</dbReference>
<evidence type="ECO:0000256" key="4">
    <source>
        <dbReference type="ARBA" id="ARBA00022723"/>
    </source>
</evidence>
<evidence type="ECO:0000313" key="16">
    <source>
        <dbReference type="Ensembl" id="ENSCVAP00000027075.1"/>
    </source>
</evidence>
<dbReference type="InterPro" id="IPR035965">
    <property type="entry name" value="PAS-like_dom_sf"/>
</dbReference>
<keyword evidence="17" id="KW-1185">Reference proteome</keyword>
<dbReference type="SMART" id="SM00091">
    <property type="entry name" value="PAS"/>
    <property type="match status" value="1"/>
</dbReference>
<dbReference type="PRINTS" id="PR00387">
    <property type="entry name" value="PDIESTERASE1"/>
</dbReference>
<feature type="active site" description="Proton donor" evidence="9">
    <location>
        <position position="594"/>
    </location>
</feature>
<evidence type="ECO:0000256" key="12">
    <source>
        <dbReference type="RuleBase" id="RU363067"/>
    </source>
</evidence>
<dbReference type="InterPro" id="IPR002073">
    <property type="entry name" value="PDEase_catalytic_dom"/>
</dbReference>
<keyword evidence="4 11" id="KW-0479">Metal-binding</keyword>
<feature type="binding site" evidence="10">
    <location>
        <begin position="594"/>
        <end position="598"/>
    </location>
    <ligand>
        <name>AMP</name>
        <dbReference type="ChEBI" id="CHEBI:456215"/>
    </ligand>
</feature>
<dbReference type="CDD" id="cd00130">
    <property type="entry name" value="PAS"/>
    <property type="match status" value="1"/>
</dbReference>
<evidence type="ECO:0000256" key="13">
    <source>
        <dbReference type="SAM" id="MobiDB-lite"/>
    </source>
</evidence>
<dbReference type="FunFam" id="1.10.1300.10:FF:000002">
    <property type="entry name" value="Phosphodiesterase"/>
    <property type="match status" value="1"/>
</dbReference>
<dbReference type="RefSeq" id="XP_015244527.1">
    <property type="nucleotide sequence ID" value="XM_015389041.1"/>
</dbReference>
<evidence type="ECO:0000259" key="14">
    <source>
        <dbReference type="PROSITE" id="PS50112"/>
    </source>
</evidence>
<reference evidence="16" key="1">
    <citation type="submission" date="2025-08" db="UniProtKB">
        <authorList>
            <consortium name="Ensembl"/>
        </authorList>
    </citation>
    <scope>IDENTIFICATION</scope>
</reference>
<feature type="domain" description="PDEase" evidence="15">
    <location>
        <begin position="518"/>
        <end position="860"/>
    </location>
</feature>
<dbReference type="Proteomes" id="UP000265020">
    <property type="component" value="Unassembled WGS sequence"/>
</dbReference>
<dbReference type="Pfam" id="PF13426">
    <property type="entry name" value="PAS_9"/>
    <property type="match status" value="1"/>
</dbReference>
<dbReference type="STRING" id="28743.ENSCVAP00000027075"/>
<sequence length="870" mass="97899">MGCAPSIHVSQSGVIYCRDSDESNSPHQTTTISQGTAATLHGLFIKTDAAETIPSVITYQNRHSRNNSNRSRKENSGGQVRIEAETQTSHSSVKVSATEECVGPMRLTKEPIQVLLVFAKEDSQSDAFWWACERAGFRCNIARTPESAVECFLDKHHEIIVIDGRHSRYFEPEAVCRMIRATKPSENTVILAVVPKKLPDQEEPSVLPLLCAGFSRRFVESSSVSACYNELVQIEHGEVRCHFKLRACNSAFTALEHCQEAVEITSEDHIIQYVNPAFERMMGYHRGELIGKELTELPKSDKNRADLLDTINTCIKKGKEWQGIYFARKKSGDSIPQQVKILPVIGQGGKIRHFVAIKRAHTDNNNQILKTNKEDRCSGDHSQSECHSLRHRDRRKDSIDARSVGSRGSDAPSLQNRRYSSVARIHSMTIEAPITKVINIINAAQESSPVTVAEALERVLEILRTTELYSPQLASKEDDPHTNDLVGGLMSDGLRRLSGNEYVFCKNMSQSQLAIPVTLSDVPPSIAEMLNDEERWEFNILDLEAATHKRPLTYLGLKIFTSFGVCEFLNCSEATLRSWLQLMEANYHSSNSYHNSTHAADVLHATAYFLRKERVKNSLDQLDEVAALIAATVHDVDHPGRTNSFLCNAGSELAILYNDTAVLESHHAALAFQLTIRDSKSNIFKSIDRNQFRTLRQAIIDMVLATEMTRHFEHVSKFVNSINKPMAAIDETSTSSMNSDCEGQSNIRNSPENRLLIKRMLIKCADVANPCRPIELCIEWAGRISEEYFAQTDEEKRQGLPVVMPVFDRNTCSVPKSQISFIDYFITDMFDAWDAFASLPNLMEHLSENYKYWKNLDEMKCKSLRPPPPS</sequence>
<comment type="subunit">
    <text evidence="8">Interacts with RAF1. The interaction promotes RAF1 activity.</text>
</comment>
<dbReference type="InterPro" id="IPR023088">
    <property type="entry name" value="PDEase"/>
</dbReference>
<feature type="binding site" evidence="11">
    <location>
        <position position="634"/>
    </location>
    <ligand>
        <name>Zn(2+)</name>
        <dbReference type="ChEBI" id="CHEBI:29105"/>
        <label>1</label>
    </ligand>
</feature>
<feature type="region of interest" description="Disordered" evidence="13">
    <location>
        <begin position="62"/>
        <end position="95"/>
    </location>
</feature>
<dbReference type="GO" id="GO:0071364">
    <property type="term" value="P:cellular response to epidermal growth factor stimulus"/>
    <property type="evidence" value="ECO:0007669"/>
    <property type="project" value="UniProtKB-ARBA"/>
</dbReference>
<dbReference type="FunFam" id="3.30.450.20:FF:000040">
    <property type="entry name" value="Phosphodiesterase"/>
    <property type="match status" value="1"/>
</dbReference>
<dbReference type="UniPathway" id="UPA00762">
    <property type="reaction ID" value="UER00747"/>
</dbReference>
<comment type="cofactor">
    <cofactor evidence="12">
        <name>a divalent metal cation</name>
        <dbReference type="ChEBI" id="CHEBI:60240"/>
    </cofactor>
    <text evidence="12">Binds 2 divalent metal cations per subunit. Site 1 may preferentially bind zinc ions, while site 2 has a preference for magnesium and/or manganese ions.</text>
</comment>
<feature type="binding site" evidence="10">
    <location>
        <position position="766"/>
    </location>
    <ligand>
        <name>AMP</name>
        <dbReference type="ChEBI" id="CHEBI:456215"/>
    </ligand>
</feature>
<dbReference type="GO" id="GO:0007165">
    <property type="term" value="P:signal transduction"/>
    <property type="evidence" value="ECO:0007669"/>
    <property type="project" value="InterPro"/>
</dbReference>
<comment type="similarity">
    <text evidence="2">Belongs to the cyclic nucleotide phosphodiesterase family. PDE8 subfamily.</text>
</comment>
<feature type="domain" description="PAS" evidence="14">
    <location>
        <begin position="254"/>
        <end position="318"/>
    </location>
</feature>
<dbReference type="GO" id="GO:0006198">
    <property type="term" value="P:cAMP catabolic process"/>
    <property type="evidence" value="ECO:0007669"/>
    <property type="project" value="UniProtKB-UniPathway"/>
</dbReference>
<evidence type="ECO:0000256" key="9">
    <source>
        <dbReference type="PIRSR" id="PIRSR623088-1"/>
    </source>
</evidence>
<evidence type="ECO:0000256" key="6">
    <source>
        <dbReference type="ARBA" id="ARBA00023149"/>
    </source>
</evidence>
<feature type="binding site" evidence="11">
    <location>
        <position position="598"/>
    </location>
    <ligand>
        <name>Zn(2+)</name>
        <dbReference type="ChEBI" id="CHEBI:29105"/>
        <label>1</label>
    </ligand>
</feature>
<dbReference type="PROSITE" id="PS50112">
    <property type="entry name" value="PAS"/>
    <property type="match status" value="1"/>
</dbReference>
<name>A0A3Q2GIY2_CYPVA</name>
<evidence type="ECO:0000256" key="5">
    <source>
        <dbReference type="ARBA" id="ARBA00022801"/>
    </source>
</evidence>
<dbReference type="PROSITE" id="PS00126">
    <property type="entry name" value="PDEASE_I_1"/>
    <property type="match status" value="1"/>
</dbReference>
<evidence type="ECO:0000256" key="1">
    <source>
        <dbReference type="ARBA" id="ARBA00004703"/>
    </source>
</evidence>
<dbReference type="CDD" id="cd00077">
    <property type="entry name" value="HDc"/>
    <property type="match status" value="1"/>
</dbReference>
<reference evidence="16" key="2">
    <citation type="submission" date="2025-09" db="UniProtKB">
        <authorList>
            <consortium name="Ensembl"/>
        </authorList>
    </citation>
    <scope>IDENTIFICATION</scope>
</reference>
<comment type="function">
    <text evidence="7">Hydrolyzes the second messenger cAMP, which is a key regulator of many important physiological processes. May be involved in maintaining basal levels of the cyclic nucleotide and/or in the cAMP regulation of germ cell development. Binding to RAF1 reduces RAF1 'Ser-259' inhibitory-phosphorylation and stimulates RAF1-dependent EGF-activated ERK-signaling. Protects against cell death induced by hydrogen peroxide and staurosporine.</text>
</comment>
<organism evidence="16 17">
    <name type="scientific">Cyprinodon variegatus</name>
    <name type="common">Sheepshead minnow</name>
    <dbReference type="NCBI Taxonomy" id="28743"/>
    <lineage>
        <taxon>Eukaryota</taxon>
        <taxon>Metazoa</taxon>
        <taxon>Chordata</taxon>
        <taxon>Craniata</taxon>
        <taxon>Vertebrata</taxon>
        <taxon>Euteleostomi</taxon>
        <taxon>Actinopterygii</taxon>
        <taxon>Neopterygii</taxon>
        <taxon>Teleostei</taxon>
        <taxon>Neoteleostei</taxon>
        <taxon>Acanthomorphata</taxon>
        <taxon>Ovalentaria</taxon>
        <taxon>Atherinomorphae</taxon>
        <taxon>Cyprinodontiformes</taxon>
        <taxon>Cyprinodontidae</taxon>
        <taxon>Cyprinodon</taxon>
    </lineage>
</organism>
<dbReference type="OrthoDB" id="189220at2759"/>
<evidence type="ECO:0000256" key="8">
    <source>
        <dbReference type="ARBA" id="ARBA00066220"/>
    </source>
</evidence>
<dbReference type="Ensembl" id="ENSCVAT00000017767.1">
    <property type="protein sequence ID" value="ENSCVAP00000027075.1"/>
    <property type="gene ID" value="ENSCVAG00000013188.1"/>
</dbReference>
<dbReference type="AlphaFoldDB" id="A0A3Q2GIY2"/>
<feature type="binding site" evidence="11">
    <location>
        <position position="766"/>
    </location>
    <ligand>
        <name>Zn(2+)</name>
        <dbReference type="ChEBI" id="CHEBI:29105"/>
        <label>1</label>
    </ligand>
</feature>
<protein>
    <recommendedName>
        <fullName evidence="12">Phosphodiesterase</fullName>
        <ecNumber evidence="12">3.1.4.-</ecNumber>
    </recommendedName>
</protein>
<dbReference type="Pfam" id="PF08629">
    <property type="entry name" value="PDE8"/>
    <property type="match status" value="1"/>
</dbReference>
<dbReference type="InterPro" id="IPR000014">
    <property type="entry name" value="PAS"/>
</dbReference>
<dbReference type="KEGG" id="cvg:107093776"/>
<feature type="binding site" evidence="10">
    <location>
        <position position="818"/>
    </location>
    <ligand>
        <name>AMP</name>
        <dbReference type="ChEBI" id="CHEBI:456215"/>
    </ligand>
</feature>
<dbReference type="GO" id="GO:0070374">
    <property type="term" value="P:positive regulation of ERK1 and ERK2 cascade"/>
    <property type="evidence" value="ECO:0007669"/>
    <property type="project" value="UniProtKB-ARBA"/>
</dbReference>
<dbReference type="Gene3D" id="1.10.1300.10">
    <property type="entry name" value="3'5'-cyclic nucleotide phosphodiesterase, catalytic domain"/>
    <property type="match status" value="1"/>
</dbReference>
<dbReference type="InterPro" id="IPR057304">
    <property type="entry name" value="PDE8-like_REC_N"/>
</dbReference>
<dbReference type="SUPFAM" id="SSF55785">
    <property type="entry name" value="PYP-like sensor domain (PAS domain)"/>
    <property type="match status" value="1"/>
</dbReference>
<keyword evidence="5 12" id="KW-0378">Hydrolase</keyword>
<dbReference type="CTD" id="8622"/>
<dbReference type="NCBIfam" id="TIGR00229">
    <property type="entry name" value="sensory_box"/>
    <property type="match status" value="1"/>
</dbReference>
<evidence type="ECO:0000256" key="11">
    <source>
        <dbReference type="PIRSR" id="PIRSR623088-3"/>
    </source>
</evidence>
<feature type="compositionally biased region" description="Polar residues" evidence="13">
    <location>
        <begin position="85"/>
        <end position="95"/>
    </location>
</feature>
<dbReference type="SMART" id="SM00471">
    <property type="entry name" value="HDc"/>
    <property type="match status" value="1"/>
</dbReference>
<dbReference type="GO" id="GO:0046872">
    <property type="term" value="F:metal ion binding"/>
    <property type="evidence" value="ECO:0007669"/>
    <property type="project" value="UniProtKB-KW"/>
</dbReference>
<dbReference type="Pfam" id="PF00233">
    <property type="entry name" value="PDEase_I"/>
    <property type="match status" value="1"/>
</dbReference>
<evidence type="ECO:0000256" key="7">
    <source>
        <dbReference type="ARBA" id="ARBA00057856"/>
    </source>
</evidence>
<feature type="region of interest" description="Disordered" evidence="13">
    <location>
        <begin position="366"/>
        <end position="417"/>
    </location>
</feature>
<evidence type="ECO:0000256" key="2">
    <source>
        <dbReference type="ARBA" id="ARBA00006437"/>
    </source>
</evidence>
<feature type="binding site" evidence="10">
    <location>
        <position position="635"/>
    </location>
    <ligand>
        <name>AMP</name>
        <dbReference type="ChEBI" id="CHEBI:456215"/>
    </ligand>
</feature>
<keyword evidence="6" id="KW-0114">cAMP</keyword>
<evidence type="ECO:0000256" key="10">
    <source>
        <dbReference type="PIRSR" id="PIRSR623088-2"/>
    </source>
</evidence>
<feature type="binding site" evidence="11">
    <location>
        <position position="635"/>
    </location>
    <ligand>
        <name>Zn(2+)</name>
        <dbReference type="ChEBI" id="CHEBI:29105"/>
        <label>1</label>
    </ligand>
</feature>
<dbReference type="EC" id="3.1.4.-" evidence="12"/>
<feature type="binding site" evidence="11">
    <location>
        <position position="635"/>
    </location>
    <ligand>
        <name>Zn(2+)</name>
        <dbReference type="ChEBI" id="CHEBI:29105"/>
        <label>2</label>
    </ligand>
</feature>
<dbReference type="GO" id="GO:0004115">
    <property type="term" value="F:3',5'-cyclic-AMP phosphodiesterase activity"/>
    <property type="evidence" value="ECO:0007669"/>
    <property type="project" value="UniProtKB-ARBA"/>
</dbReference>
<keyword evidence="3" id="KW-0597">Phosphoprotein</keyword>
<dbReference type="PANTHER" id="PTHR11347">
    <property type="entry name" value="CYCLIC NUCLEOTIDE PHOSPHODIESTERASE"/>
    <property type="match status" value="1"/>
</dbReference>
<dbReference type="PROSITE" id="PS51845">
    <property type="entry name" value="PDEASE_I_2"/>
    <property type="match status" value="1"/>
</dbReference>
<comment type="pathway">
    <text evidence="1">Purine metabolism; 3',5'-cyclic AMP degradation; AMP from 3',5'-cyclic AMP: step 1/1.</text>
</comment>
<dbReference type="OMA" id="IDHRGQR"/>
<accession>A0A3Q2GIY2</accession>
<evidence type="ECO:0000259" key="15">
    <source>
        <dbReference type="PROSITE" id="PS51845"/>
    </source>
</evidence>
<proteinExistence type="inferred from homology"/>
<evidence type="ECO:0000256" key="3">
    <source>
        <dbReference type="ARBA" id="ARBA00022553"/>
    </source>
</evidence>
<dbReference type="GeneID" id="107093776"/>